<reference evidence="2" key="1">
    <citation type="submission" date="2022-11" db="UniProtKB">
        <authorList>
            <consortium name="WormBaseParasite"/>
        </authorList>
    </citation>
    <scope>IDENTIFICATION</scope>
</reference>
<evidence type="ECO:0000313" key="2">
    <source>
        <dbReference type="WBParaSite" id="nRc.2.0.1.t07063-RA"/>
    </source>
</evidence>
<organism evidence="1 2">
    <name type="scientific">Romanomermis culicivorax</name>
    <name type="common">Nematode worm</name>
    <dbReference type="NCBI Taxonomy" id="13658"/>
    <lineage>
        <taxon>Eukaryota</taxon>
        <taxon>Metazoa</taxon>
        <taxon>Ecdysozoa</taxon>
        <taxon>Nematoda</taxon>
        <taxon>Enoplea</taxon>
        <taxon>Dorylaimia</taxon>
        <taxon>Mermithida</taxon>
        <taxon>Mermithoidea</taxon>
        <taxon>Mermithidae</taxon>
        <taxon>Romanomermis</taxon>
    </lineage>
</organism>
<dbReference type="AlphaFoldDB" id="A0A915HZR4"/>
<dbReference type="WBParaSite" id="nRc.2.0.1.t07063-RA">
    <property type="protein sequence ID" value="nRc.2.0.1.t07063-RA"/>
    <property type="gene ID" value="nRc.2.0.1.g07063"/>
</dbReference>
<dbReference type="Proteomes" id="UP000887565">
    <property type="component" value="Unplaced"/>
</dbReference>
<name>A0A915HZR4_ROMCU</name>
<keyword evidence="1" id="KW-1185">Reference proteome</keyword>
<sequence>MDEWKWNTPEGLPGPLIIATIGAARFSMASLGCHSYCISLPDATTWNVVSRTSSDELSRRTKG</sequence>
<proteinExistence type="predicted"/>
<protein>
    <submittedName>
        <fullName evidence="2">Uncharacterized protein</fullName>
    </submittedName>
</protein>
<accession>A0A915HZR4</accession>
<evidence type="ECO:0000313" key="1">
    <source>
        <dbReference type="Proteomes" id="UP000887565"/>
    </source>
</evidence>